<dbReference type="InterPro" id="IPR006336">
    <property type="entry name" value="GCS2"/>
</dbReference>
<gene>
    <name evidence="6" type="ORF">HMPREF9238_00733</name>
</gene>
<sequence>MHFNESERGLIGVEWELQMIDKDTGDLRQSADAVMDIVESMGDVPNIHREMLLNTIEITSNPRRLASECLDDLLENIALIQPVTTPMRIDLAAAGTHPFATPAYQRVTDTGRYNELVERTQYWGRQMQLYGVHVHIGIEDAAKVLPILNALLTRFAHLQALSSSSPYWAGEDTGYASNRAMYFQQLPTAGIPRQFEKWDDLERYVEDVTRTGIISDFSEIRWDIRPSPKLGTIEIRVFDAATNIREVGVLVALTATLVEYYSRMHDRGEELPRIPDWYIAENKWRASRYGMEANLIVDEAGNQEDVTTTIRNMLPELLPIAEEIGCRDELEHIHEIIRKGAAYQRLTIAAARHEDGPRAMVELMQDEFKAGHPIDPLVFLASKPNELKKEARRQ</sequence>
<dbReference type="EC" id="6.3.2.2" evidence="5"/>
<comment type="similarity">
    <text evidence="5">Belongs to the glutamate--cysteine ligase type 2 family. YbdK subfamily.</text>
</comment>
<dbReference type="NCBIfam" id="NF010044">
    <property type="entry name" value="PRK13517.1-4"/>
    <property type="match status" value="1"/>
</dbReference>
<evidence type="ECO:0000313" key="7">
    <source>
        <dbReference type="Proteomes" id="UP000014387"/>
    </source>
</evidence>
<dbReference type="PANTHER" id="PTHR36510">
    <property type="entry name" value="GLUTAMATE--CYSTEINE LIGASE 2-RELATED"/>
    <property type="match status" value="1"/>
</dbReference>
<dbReference type="EMBL" id="AGWN01000001">
    <property type="protein sequence ID" value="EPD30977.1"/>
    <property type="molecule type" value="Genomic_DNA"/>
</dbReference>
<evidence type="ECO:0000256" key="2">
    <source>
        <dbReference type="ARBA" id="ARBA00022741"/>
    </source>
</evidence>
<dbReference type="NCBIfam" id="NF010042">
    <property type="entry name" value="PRK13517.1-2"/>
    <property type="match status" value="1"/>
</dbReference>
<keyword evidence="3 5" id="KW-0067">ATP-binding</keyword>
<dbReference type="Gene3D" id="3.30.590.20">
    <property type="match status" value="1"/>
</dbReference>
<dbReference type="OrthoDB" id="9769628at2"/>
<comment type="function">
    <text evidence="5">ATP-dependent carboxylate-amine ligase which exhibits weak glutamate--cysteine ligase activity.</text>
</comment>
<comment type="catalytic activity">
    <reaction evidence="4 5">
        <text>L-cysteine + L-glutamate + ATP = gamma-L-glutamyl-L-cysteine + ADP + phosphate + H(+)</text>
        <dbReference type="Rhea" id="RHEA:13285"/>
        <dbReference type="ChEBI" id="CHEBI:15378"/>
        <dbReference type="ChEBI" id="CHEBI:29985"/>
        <dbReference type="ChEBI" id="CHEBI:30616"/>
        <dbReference type="ChEBI" id="CHEBI:35235"/>
        <dbReference type="ChEBI" id="CHEBI:43474"/>
        <dbReference type="ChEBI" id="CHEBI:58173"/>
        <dbReference type="ChEBI" id="CHEBI:456216"/>
        <dbReference type="EC" id="6.3.2.2"/>
    </reaction>
</comment>
<evidence type="ECO:0000256" key="5">
    <source>
        <dbReference type="HAMAP-Rule" id="MF_01609"/>
    </source>
</evidence>
<name>A0A9W5REN5_9ACTO</name>
<dbReference type="AlphaFoldDB" id="A0A9W5REN5"/>
<dbReference type="SUPFAM" id="SSF55931">
    <property type="entry name" value="Glutamine synthetase/guanido kinase"/>
    <property type="match status" value="1"/>
</dbReference>
<evidence type="ECO:0000256" key="4">
    <source>
        <dbReference type="ARBA" id="ARBA00048819"/>
    </source>
</evidence>
<dbReference type="Pfam" id="PF04107">
    <property type="entry name" value="GCS2"/>
    <property type="match status" value="1"/>
</dbReference>
<comment type="caution">
    <text evidence="6">The sequence shown here is derived from an EMBL/GenBank/DDBJ whole genome shotgun (WGS) entry which is preliminary data.</text>
</comment>
<organism evidence="6 7">
    <name type="scientific">Gleimia europaea ACS-120-V-Col10b</name>
    <dbReference type="NCBI Taxonomy" id="883069"/>
    <lineage>
        <taxon>Bacteria</taxon>
        <taxon>Bacillati</taxon>
        <taxon>Actinomycetota</taxon>
        <taxon>Actinomycetes</taxon>
        <taxon>Actinomycetales</taxon>
        <taxon>Actinomycetaceae</taxon>
        <taxon>Gleimia</taxon>
    </lineage>
</organism>
<reference evidence="6 7" key="1">
    <citation type="submission" date="2013-05" db="EMBL/GenBank/DDBJ databases">
        <title>The Genome Sequence of Actinomyces europaeus ACS-120-V-COL10B.</title>
        <authorList>
            <consortium name="The Broad Institute Genomics Platform"/>
            <person name="Earl A."/>
            <person name="Ward D."/>
            <person name="Feldgarden M."/>
            <person name="Gevers D."/>
            <person name="Saerens B."/>
            <person name="Vaneechoutte M."/>
            <person name="Walker B."/>
            <person name="Young S."/>
            <person name="Zeng Q."/>
            <person name="Gargeya S."/>
            <person name="Fitzgerald M."/>
            <person name="Haas B."/>
            <person name="Abouelleil A."/>
            <person name="Allen A.W."/>
            <person name="Alvarado L."/>
            <person name="Arachchi H.M."/>
            <person name="Berlin A.M."/>
            <person name="Chapman S.B."/>
            <person name="Gainer-Dewar J."/>
            <person name="Goldberg J."/>
            <person name="Griggs A."/>
            <person name="Gujja S."/>
            <person name="Hansen M."/>
            <person name="Howarth C."/>
            <person name="Imamovic A."/>
            <person name="Ireland A."/>
            <person name="Larimer J."/>
            <person name="McCowan C."/>
            <person name="Murphy C."/>
            <person name="Pearson M."/>
            <person name="Poon T.W."/>
            <person name="Priest M."/>
            <person name="Roberts A."/>
            <person name="Saif S."/>
            <person name="Shea T."/>
            <person name="Sisk P."/>
            <person name="Sykes S."/>
            <person name="Wortman J."/>
            <person name="Nusbaum C."/>
            <person name="Birren B."/>
        </authorList>
    </citation>
    <scope>NUCLEOTIDE SEQUENCE [LARGE SCALE GENOMIC DNA]</scope>
    <source>
        <strain evidence="6 7">ACS-120-V-Col10b</strain>
    </source>
</reference>
<dbReference type="InterPro" id="IPR014746">
    <property type="entry name" value="Gln_synth/guanido_kin_cat_dom"/>
</dbReference>
<keyword evidence="1 5" id="KW-0436">Ligase</keyword>
<protein>
    <recommendedName>
        <fullName evidence="5">Putative glutamate--cysteine ligase 2</fullName>
        <ecNumber evidence="5">6.3.2.2</ecNumber>
    </recommendedName>
    <alternativeName>
        <fullName evidence="5">Gamma-glutamylcysteine synthetase 2</fullName>
        <shortName evidence="5">GCS 2</shortName>
        <shortName evidence="5">Gamma-GCS 2</shortName>
    </alternativeName>
</protein>
<dbReference type="HAMAP" id="MF_01609">
    <property type="entry name" value="Glu_cys_ligase_2"/>
    <property type="match status" value="1"/>
</dbReference>
<evidence type="ECO:0000256" key="1">
    <source>
        <dbReference type="ARBA" id="ARBA00022598"/>
    </source>
</evidence>
<accession>A0A9W5REN5</accession>
<dbReference type="GO" id="GO:0042398">
    <property type="term" value="P:modified amino acid biosynthetic process"/>
    <property type="evidence" value="ECO:0007669"/>
    <property type="project" value="InterPro"/>
</dbReference>
<dbReference type="InterPro" id="IPR011793">
    <property type="entry name" value="YbdK"/>
</dbReference>
<dbReference type="PANTHER" id="PTHR36510:SF1">
    <property type="entry name" value="GLUTAMATE--CYSTEINE LIGASE 2-RELATED"/>
    <property type="match status" value="1"/>
</dbReference>
<keyword evidence="7" id="KW-1185">Reference proteome</keyword>
<dbReference type="Proteomes" id="UP000014387">
    <property type="component" value="Unassembled WGS sequence"/>
</dbReference>
<dbReference type="GO" id="GO:0004357">
    <property type="term" value="F:glutamate-cysteine ligase activity"/>
    <property type="evidence" value="ECO:0007669"/>
    <property type="project" value="UniProtKB-EC"/>
</dbReference>
<dbReference type="NCBIfam" id="TIGR02050">
    <property type="entry name" value="gshA_cyan_rel"/>
    <property type="match status" value="1"/>
</dbReference>
<evidence type="ECO:0000256" key="3">
    <source>
        <dbReference type="ARBA" id="ARBA00022840"/>
    </source>
</evidence>
<dbReference type="RefSeq" id="WP_016444089.1">
    <property type="nucleotide sequence ID" value="NZ_KE150266.1"/>
</dbReference>
<keyword evidence="2 5" id="KW-0547">Nucleotide-binding</keyword>
<evidence type="ECO:0000313" key="6">
    <source>
        <dbReference type="EMBL" id="EPD30977.1"/>
    </source>
</evidence>
<dbReference type="GO" id="GO:0005524">
    <property type="term" value="F:ATP binding"/>
    <property type="evidence" value="ECO:0007669"/>
    <property type="project" value="UniProtKB-KW"/>
</dbReference>
<proteinExistence type="inferred from homology"/>
<dbReference type="InterPro" id="IPR050141">
    <property type="entry name" value="GCL_type2/YbdK_subfam"/>
</dbReference>